<comment type="caution">
    <text evidence="1">The sequence shown here is derived from an EMBL/GenBank/DDBJ whole genome shotgun (WGS) entry which is preliminary data.</text>
</comment>
<dbReference type="AlphaFoldDB" id="A0A1G2LUV3"/>
<name>A0A1G2LUV3_9BACT</name>
<reference evidence="1 2" key="1">
    <citation type="journal article" date="2016" name="Nat. Commun.">
        <title>Thousands of microbial genomes shed light on interconnected biogeochemical processes in an aquifer system.</title>
        <authorList>
            <person name="Anantharaman K."/>
            <person name="Brown C.T."/>
            <person name="Hug L.A."/>
            <person name="Sharon I."/>
            <person name="Castelle C.J."/>
            <person name="Probst A.J."/>
            <person name="Thomas B.C."/>
            <person name="Singh A."/>
            <person name="Wilkins M.J."/>
            <person name="Karaoz U."/>
            <person name="Brodie E.L."/>
            <person name="Williams K.H."/>
            <person name="Hubbard S.S."/>
            <person name="Banfield J.F."/>
        </authorList>
    </citation>
    <scope>NUCLEOTIDE SEQUENCE [LARGE SCALE GENOMIC DNA]</scope>
</reference>
<sequence length="62" mass="7705">MFILNHLFISRNRLRLTFALSEDYSKTWCWVNFVLRNSFLRQARDELRTKLKKIMPRLTRLF</sequence>
<protein>
    <submittedName>
        <fullName evidence="1">Uncharacterized protein</fullName>
    </submittedName>
</protein>
<dbReference type="Proteomes" id="UP000177171">
    <property type="component" value="Unassembled WGS sequence"/>
</dbReference>
<gene>
    <name evidence="1" type="ORF">A3G49_05735</name>
</gene>
<organism evidence="1 2">
    <name type="scientific">Candidatus Sungbacteria bacterium RIFCSPLOWO2_12_FULL_41_11</name>
    <dbReference type="NCBI Taxonomy" id="1802286"/>
    <lineage>
        <taxon>Bacteria</taxon>
        <taxon>Candidatus Sungiibacteriota</taxon>
    </lineage>
</organism>
<accession>A0A1G2LUV3</accession>
<dbReference type="EMBL" id="MHQY01000005">
    <property type="protein sequence ID" value="OHA14652.1"/>
    <property type="molecule type" value="Genomic_DNA"/>
</dbReference>
<evidence type="ECO:0000313" key="1">
    <source>
        <dbReference type="EMBL" id="OHA14652.1"/>
    </source>
</evidence>
<proteinExistence type="predicted"/>
<evidence type="ECO:0000313" key="2">
    <source>
        <dbReference type="Proteomes" id="UP000177171"/>
    </source>
</evidence>